<evidence type="ECO:0000313" key="2">
    <source>
        <dbReference type="EMBL" id="MVQ32990.1"/>
    </source>
</evidence>
<organism evidence="2 3">
    <name type="scientific">Ramlibacter pinisoli</name>
    <dbReference type="NCBI Taxonomy" id="2682844"/>
    <lineage>
        <taxon>Bacteria</taxon>
        <taxon>Pseudomonadati</taxon>
        <taxon>Pseudomonadota</taxon>
        <taxon>Betaproteobacteria</taxon>
        <taxon>Burkholderiales</taxon>
        <taxon>Comamonadaceae</taxon>
        <taxon>Ramlibacter</taxon>
    </lineage>
</organism>
<dbReference type="InterPro" id="IPR018764">
    <property type="entry name" value="RskA_C"/>
</dbReference>
<dbReference type="GO" id="GO:0016989">
    <property type="term" value="F:sigma factor antagonist activity"/>
    <property type="evidence" value="ECO:0007669"/>
    <property type="project" value="TreeGrafter"/>
</dbReference>
<dbReference type="PANTHER" id="PTHR37461:SF1">
    <property type="entry name" value="ANTI-SIGMA-K FACTOR RSKA"/>
    <property type="match status" value="1"/>
</dbReference>
<dbReference type="InterPro" id="IPR051474">
    <property type="entry name" value="Anti-sigma-K/W_factor"/>
</dbReference>
<evidence type="ECO:0000313" key="3">
    <source>
        <dbReference type="Proteomes" id="UP000469385"/>
    </source>
</evidence>
<dbReference type="Proteomes" id="UP000469385">
    <property type="component" value="Unassembled WGS sequence"/>
</dbReference>
<sequence length="273" mass="28940">MDLLRHPELADRLAAAHALGTLRGGARRRFESLARHDPRLRALALIWQERIAAMTELQPQEGPGPNVWKRIEIELQRERAGRDRPALQRAAAAADAGWLARWGWPGAALAGGVATLAAIAVSVQLASSLQDSEGALARAQAERAAAGLQNAQLVSQLGATPQIRYVAVLQDDRSAPAVLVTFDVRSSTLTLRRVGDFREGAERSLQLWALPATGGPRSLGVLGEGGVVRLGAEEQAVREVPTLAISLEPKGGVPSERGPTGPVLFKGALLPTS</sequence>
<dbReference type="Pfam" id="PF10099">
    <property type="entry name" value="RskA_C"/>
    <property type="match status" value="1"/>
</dbReference>
<proteinExistence type="predicted"/>
<dbReference type="AlphaFoldDB" id="A0A6N8J3T4"/>
<comment type="caution">
    <text evidence="2">The sequence shown here is derived from an EMBL/GenBank/DDBJ whole genome shotgun (WGS) entry which is preliminary data.</text>
</comment>
<evidence type="ECO:0000259" key="1">
    <source>
        <dbReference type="Pfam" id="PF10099"/>
    </source>
</evidence>
<gene>
    <name evidence="2" type="ORF">GON04_26290</name>
</gene>
<reference evidence="2 3" key="1">
    <citation type="submission" date="2019-12" db="EMBL/GenBank/DDBJ databases">
        <authorList>
            <person name="Huq M.A."/>
        </authorList>
    </citation>
    <scope>NUCLEOTIDE SEQUENCE [LARGE SCALE GENOMIC DNA]</scope>
    <source>
        <strain evidence="2 3">MAH-25</strain>
    </source>
</reference>
<dbReference type="EMBL" id="WSEL01000011">
    <property type="protein sequence ID" value="MVQ32990.1"/>
    <property type="molecule type" value="Genomic_DNA"/>
</dbReference>
<dbReference type="RefSeq" id="WP_181653815.1">
    <property type="nucleotide sequence ID" value="NZ_WSEL01000011.1"/>
</dbReference>
<keyword evidence="3" id="KW-1185">Reference proteome</keyword>
<protein>
    <submittedName>
        <fullName evidence="2">RNA polymerase subunit sigma-70</fullName>
    </submittedName>
</protein>
<dbReference type="GO" id="GO:0005886">
    <property type="term" value="C:plasma membrane"/>
    <property type="evidence" value="ECO:0007669"/>
    <property type="project" value="InterPro"/>
</dbReference>
<name>A0A6N8J3T4_9BURK</name>
<feature type="domain" description="Anti-sigma K factor RskA C-terminal" evidence="1">
    <location>
        <begin position="115"/>
        <end position="263"/>
    </location>
</feature>
<accession>A0A6N8J3T4</accession>
<dbReference type="GO" id="GO:0006417">
    <property type="term" value="P:regulation of translation"/>
    <property type="evidence" value="ECO:0007669"/>
    <property type="project" value="TreeGrafter"/>
</dbReference>
<dbReference type="PANTHER" id="PTHR37461">
    <property type="entry name" value="ANTI-SIGMA-K FACTOR RSKA"/>
    <property type="match status" value="1"/>
</dbReference>